<evidence type="ECO:0000256" key="12">
    <source>
        <dbReference type="ARBA" id="ARBA00023315"/>
    </source>
</evidence>
<name>A0A7V5NY43_9BACT</name>
<keyword evidence="6" id="KW-0548">Nucleotidyltransferase</keyword>
<comment type="catalytic activity">
    <reaction evidence="14">
        <text>alpha-D-glucosamine 1-phosphate + acetyl-CoA = N-acetyl-alpha-D-glucosamine 1-phosphate + CoA + H(+)</text>
        <dbReference type="Rhea" id="RHEA:13725"/>
        <dbReference type="ChEBI" id="CHEBI:15378"/>
        <dbReference type="ChEBI" id="CHEBI:57287"/>
        <dbReference type="ChEBI" id="CHEBI:57288"/>
        <dbReference type="ChEBI" id="CHEBI:57776"/>
        <dbReference type="ChEBI" id="CHEBI:58516"/>
        <dbReference type="EC" id="2.3.1.157"/>
    </reaction>
</comment>
<keyword evidence="5" id="KW-0808">Transferase</keyword>
<dbReference type="SUPFAM" id="SSF51161">
    <property type="entry name" value="Trimeric LpxA-like enzymes"/>
    <property type="match status" value="1"/>
</dbReference>
<evidence type="ECO:0000256" key="8">
    <source>
        <dbReference type="ARBA" id="ARBA00022842"/>
    </source>
</evidence>
<dbReference type="SUPFAM" id="SSF53448">
    <property type="entry name" value="Nucleotide-diphospho-sugar transferases"/>
    <property type="match status" value="1"/>
</dbReference>
<protein>
    <submittedName>
        <fullName evidence="18">Bifunctional N-acetylglucosamine-1-phosphate uridyltransferase/glucosamine-1-phosphate acetyltransferase</fullName>
    </submittedName>
</protein>
<evidence type="ECO:0000256" key="7">
    <source>
        <dbReference type="ARBA" id="ARBA00022723"/>
    </source>
</evidence>
<dbReference type="GO" id="GO:0046872">
    <property type="term" value="F:metal ion binding"/>
    <property type="evidence" value="ECO:0007669"/>
    <property type="project" value="UniProtKB-KW"/>
</dbReference>
<evidence type="ECO:0000256" key="5">
    <source>
        <dbReference type="ARBA" id="ARBA00022679"/>
    </source>
</evidence>
<evidence type="ECO:0000259" key="17">
    <source>
        <dbReference type="Pfam" id="PF00483"/>
    </source>
</evidence>
<keyword evidence="10" id="KW-0573">Peptidoglycan synthesis</keyword>
<reference evidence="18" key="1">
    <citation type="journal article" date="2020" name="mSystems">
        <title>Genome- and Community-Level Interaction Insights into Carbon Utilization and Element Cycling Functions of Hydrothermarchaeota in Hydrothermal Sediment.</title>
        <authorList>
            <person name="Zhou Z."/>
            <person name="Liu Y."/>
            <person name="Xu W."/>
            <person name="Pan J."/>
            <person name="Luo Z.H."/>
            <person name="Li M."/>
        </authorList>
    </citation>
    <scope>NUCLEOTIDE SEQUENCE [LARGE SCALE GENOMIC DNA]</scope>
    <source>
        <strain evidence="18">HyVt-533</strain>
    </source>
</reference>
<keyword evidence="4" id="KW-0963">Cytoplasm</keyword>
<comment type="catalytic activity">
    <reaction evidence="15">
        <text>N-acetyl-alpha-D-glucosamine 1-phosphate + UTP + H(+) = UDP-N-acetyl-alpha-D-glucosamine + diphosphate</text>
        <dbReference type="Rhea" id="RHEA:13509"/>
        <dbReference type="ChEBI" id="CHEBI:15378"/>
        <dbReference type="ChEBI" id="CHEBI:33019"/>
        <dbReference type="ChEBI" id="CHEBI:46398"/>
        <dbReference type="ChEBI" id="CHEBI:57705"/>
        <dbReference type="ChEBI" id="CHEBI:57776"/>
        <dbReference type="EC" id="2.7.7.23"/>
    </reaction>
</comment>
<dbReference type="AlphaFoldDB" id="A0A7V5NY43"/>
<evidence type="ECO:0000256" key="6">
    <source>
        <dbReference type="ARBA" id="ARBA00022695"/>
    </source>
</evidence>
<evidence type="ECO:0000313" key="18">
    <source>
        <dbReference type="EMBL" id="HHI96372.1"/>
    </source>
</evidence>
<keyword evidence="8" id="KW-0460">Magnesium</keyword>
<dbReference type="InterPro" id="IPR050065">
    <property type="entry name" value="GlmU-like"/>
</dbReference>
<dbReference type="GO" id="GO:0003977">
    <property type="term" value="F:UDP-N-acetylglucosamine diphosphorylase activity"/>
    <property type="evidence" value="ECO:0007669"/>
    <property type="project" value="UniProtKB-EC"/>
</dbReference>
<evidence type="ECO:0000256" key="13">
    <source>
        <dbReference type="ARBA" id="ARBA00023316"/>
    </source>
</evidence>
<evidence type="ECO:0000256" key="9">
    <source>
        <dbReference type="ARBA" id="ARBA00022960"/>
    </source>
</evidence>
<proteinExistence type="predicted"/>
<keyword evidence="13" id="KW-0961">Cell wall biogenesis/degradation</keyword>
<dbReference type="GO" id="GO:0071555">
    <property type="term" value="P:cell wall organization"/>
    <property type="evidence" value="ECO:0007669"/>
    <property type="project" value="UniProtKB-KW"/>
</dbReference>
<evidence type="ECO:0000256" key="11">
    <source>
        <dbReference type="ARBA" id="ARBA00023268"/>
    </source>
</evidence>
<evidence type="ECO:0000256" key="3">
    <source>
        <dbReference type="ARBA" id="ARBA00005208"/>
    </source>
</evidence>
<evidence type="ECO:0000256" key="10">
    <source>
        <dbReference type="ARBA" id="ARBA00022984"/>
    </source>
</evidence>
<sequence length="328" mass="36021">MLAVIILAAGKGTRMKSPLPKVLHLLAGEPLIIHVLETALNLNPQKILVVVGHKAHLVREKVKAYAVELVPQKEQLGTGHAVLICQEALKDFSGAVLVLCGDVPLLSPETLKGLLSLHFREKATVTLLTAELDDPTGYGRIIRDGTGEVVKIVEEKDASSREKEVREVNAGTYVFDKDFLFRALPQLSPENVQKEYYLTDVIALAQRAGKKVVAFKTPFKEEILGINSQRELAQVENLFQQRLRAKFMAEGVSFLQPETVYLERRVRLAPGVVIYPMVSLRGKTFLAEGVVVESHCDLKDVSVGPGSKIRAGSILEGLVIPPATVWPK</sequence>
<accession>A0A7V5NY43</accession>
<dbReference type="EMBL" id="DROK01000024">
    <property type="protein sequence ID" value="HHI96372.1"/>
    <property type="molecule type" value="Genomic_DNA"/>
</dbReference>
<keyword evidence="9" id="KW-0133">Cell shape</keyword>
<dbReference type="GO" id="GO:0019134">
    <property type="term" value="F:glucosamine-1-phosphate N-acetyltransferase activity"/>
    <property type="evidence" value="ECO:0007669"/>
    <property type="project" value="UniProtKB-EC"/>
</dbReference>
<evidence type="ECO:0000256" key="16">
    <source>
        <dbReference type="ARBA" id="ARBA00049628"/>
    </source>
</evidence>
<keyword evidence="11" id="KW-0511">Multifunctional enzyme</keyword>
<comment type="caution">
    <text evidence="18">The sequence shown here is derived from an EMBL/GenBank/DDBJ whole genome shotgun (WGS) entry which is preliminary data.</text>
</comment>
<dbReference type="CDD" id="cd02540">
    <property type="entry name" value="GT2_GlmU_N_bac"/>
    <property type="match status" value="1"/>
</dbReference>
<comment type="cofactor">
    <cofactor evidence="1">
        <name>Mg(2+)</name>
        <dbReference type="ChEBI" id="CHEBI:18420"/>
    </cofactor>
</comment>
<dbReference type="InterPro" id="IPR005835">
    <property type="entry name" value="NTP_transferase_dom"/>
</dbReference>
<feature type="domain" description="Nucleotidyl transferase" evidence="17">
    <location>
        <begin position="4"/>
        <end position="216"/>
    </location>
</feature>
<dbReference type="GO" id="GO:0008360">
    <property type="term" value="P:regulation of cell shape"/>
    <property type="evidence" value="ECO:0007669"/>
    <property type="project" value="UniProtKB-KW"/>
</dbReference>
<dbReference type="GO" id="GO:0009252">
    <property type="term" value="P:peptidoglycan biosynthetic process"/>
    <property type="evidence" value="ECO:0007669"/>
    <property type="project" value="UniProtKB-KW"/>
</dbReference>
<comment type="pathway">
    <text evidence="2">Nucleotide-sugar biosynthesis; UDP-N-acetyl-alpha-D-glucosamine biosynthesis; N-acetyl-alpha-D-glucosamine 1-phosphate from alpha-D-glucosamine 6-phosphate (route II): step 2/2.</text>
</comment>
<comment type="function">
    <text evidence="16">Catalyzes the last two sequential reactions in the de novo biosynthetic pathway for UDP-N-acetylglucosamine (UDP-GlcNAc). The C-terminal domain catalyzes the transfer of acetyl group from acetyl coenzyme A to glucosamine-1-phosphate (GlcN-1-P) to produce N-acetylglucosamine-1-phosphate (GlcNAc-1-P), which is converted into UDP-GlcNAc by the transfer of uridine 5-monophosphate (from uridine 5-triphosphate), a reaction catalyzed by the N-terminal domain.</text>
</comment>
<dbReference type="PANTHER" id="PTHR43584:SF3">
    <property type="entry name" value="BIFUNCTIONAL PROTEIN GLMU"/>
    <property type="match status" value="1"/>
</dbReference>
<dbReference type="Gene3D" id="3.90.550.10">
    <property type="entry name" value="Spore Coat Polysaccharide Biosynthesis Protein SpsA, Chain A"/>
    <property type="match status" value="1"/>
</dbReference>
<gene>
    <name evidence="18" type="ORF">ENJ96_00785</name>
</gene>
<keyword evidence="7" id="KW-0479">Metal-binding</keyword>
<dbReference type="Proteomes" id="UP000886101">
    <property type="component" value="Unassembled WGS sequence"/>
</dbReference>
<dbReference type="Pfam" id="PF00483">
    <property type="entry name" value="NTP_transferase"/>
    <property type="match status" value="1"/>
</dbReference>
<evidence type="ECO:0000256" key="4">
    <source>
        <dbReference type="ARBA" id="ARBA00022490"/>
    </source>
</evidence>
<dbReference type="InterPro" id="IPR011004">
    <property type="entry name" value="Trimer_LpxA-like_sf"/>
</dbReference>
<comment type="pathway">
    <text evidence="3">Nucleotide-sugar biosynthesis; UDP-N-acetyl-alpha-D-glucosamine biosynthesis; UDP-N-acetyl-alpha-D-glucosamine from N-acetyl-alpha-D-glucosamine 1-phosphate: step 1/1.</text>
</comment>
<dbReference type="InterPro" id="IPR029044">
    <property type="entry name" value="Nucleotide-diphossugar_trans"/>
</dbReference>
<organism evidence="18">
    <name type="scientific">Thermodesulfatator atlanticus</name>
    <dbReference type="NCBI Taxonomy" id="501497"/>
    <lineage>
        <taxon>Bacteria</taxon>
        <taxon>Pseudomonadati</taxon>
        <taxon>Thermodesulfobacteriota</taxon>
        <taxon>Thermodesulfobacteria</taxon>
        <taxon>Thermodesulfobacteriales</taxon>
        <taxon>Thermodesulfatatoraceae</taxon>
        <taxon>Thermodesulfatator</taxon>
    </lineage>
</organism>
<evidence type="ECO:0000256" key="2">
    <source>
        <dbReference type="ARBA" id="ARBA00005166"/>
    </source>
</evidence>
<evidence type="ECO:0000256" key="14">
    <source>
        <dbReference type="ARBA" id="ARBA00048247"/>
    </source>
</evidence>
<dbReference type="PANTHER" id="PTHR43584">
    <property type="entry name" value="NUCLEOTIDYL TRANSFERASE"/>
    <property type="match status" value="1"/>
</dbReference>
<keyword evidence="12" id="KW-0012">Acyltransferase</keyword>
<evidence type="ECO:0000256" key="15">
    <source>
        <dbReference type="ARBA" id="ARBA00048493"/>
    </source>
</evidence>
<evidence type="ECO:0000256" key="1">
    <source>
        <dbReference type="ARBA" id="ARBA00001946"/>
    </source>
</evidence>
<dbReference type="Gene3D" id="2.160.10.10">
    <property type="entry name" value="Hexapeptide repeat proteins"/>
    <property type="match status" value="1"/>
</dbReference>